<gene>
    <name evidence="2" type="ORF">UFOVP246_12</name>
    <name evidence="1" type="ORF">UFOVP59_20</name>
</gene>
<organism evidence="1">
    <name type="scientific">uncultured Caudovirales phage</name>
    <dbReference type="NCBI Taxonomy" id="2100421"/>
    <lineage>
        <taxon>Viruses</taxon>
        <taxon>Duplodnaviria</taxon>
        <taxon>Heunggongvirae</taxon>
        <taxon>Uroviricota</taxon>
        <taxon>Caudoviricetes</taxon>
        <taxon>Peduoviridae</taxon>
        <taxon>Maltschvirus</taxon>
        <taxon>Maltschvirus maltsch</taxon>
    </lineage>
</organism>
<dbReference type="GO" id="GO:0015074">
    <property type="term" value="P:DNA integration"/>
    <property type="evidence" value="ECO:0007669"/>
    <property type="project" value="InterPro"/>
</dbReference>
<dbReference type="CDD" id="cd22324">
    <property type="entry name" value="Endonuclease_I"/>
    <property type="match status" value="1"/>
</dbReference>
<accession>A0A6J5KQ52</accession>
<keyword evidence="1" id="KW-0255">Endonuclease</keyword>
<evidence type="ECO:0000313" key="2">
    <source>
        <dbReference type="EMBL" id="CAB5220598.1"/>
    </source>
</evidence>
<keyword evidence="1" id="KW-0378">Hydrolase</keyword>
<dbReference type="GO" id="GO:0008833">
    <property type="term" value="F:deoxyribonuclease IV (phage-T4-induced) activity"/>
    <property type="evidence" value="ECO:0007669"/>
    <property type="project" value="InterPro"/>
</dbReference>
<proteinExistence type="predicted"/>
<dbReference type="Gene3D" id="3.40.91.30">
    <property type="match status" value="1"/>
</dbReference>
<keyword evidence="1" id="KW-0540">Nuclease</keyword>
<dbReference type="GO" id="GO:0016032">
    <property type="term" value="P:viral process"/>
    <property type="evidence" value="ECO:0007669"/>
    <property type="project" value="InterPro"/>
</dbReference>
<dbReference type="EMBL" id="LR796181">
    <property type="protein sequence ID" value="CAB4124478.1"/>
    <property type="molecule type" value="Genomic_DNA"/>
</dbReference>
<dbReference type="Pfam" id="PF05367">
    <property type="entry name" value="Phage_endo_I"/>
    <property type="match status" value="1"/>
</dbReference>
<sequence>MPNEVNKGMKYGYRSGLEEKIATQLKDLGIEVGYETTKIKYRVEKDCVYNADWQLPNGIIVESKGYFNTADRVKHLLIKKQHPNLDIRFVFSSAKNKIRKGSKTSYGDWATKHGFKYADKLIPEEWLNE</sequence>
<dbReference type="EMBL" id="LR798291">
    <property type="protein sequence ID" value="CAB5220598.1"/>
    <property type="molecule type" value="Genomic_DNA"/>
</dbReference>
<evidence type="ECO:0000313" key="1">
    <source>
        <dbReference type="EMBL" id="CAB4124478.1"/>
    </source>
</evidence>
<reference evidence="1" key="1">
    <citation type="submission" date="2020-04" db="EMBL/GenBank/DDBJ databases">
        <authorList>
            <person name="Chiriac C."/>
            <person name="Salcher M."/>
            <person name="Ghai R."/>
            <person name="Kavagutti S V."/>
        </authorList>
    </citation>
    <scope>NUCLEOTIDE SEQUENCE</scope>
</reference>
<dbReference type="InterPro" id="IPR008029">
    <property type="entry name" value="Phage_T7_Gp3_endoDNaseI"/>
</dbReference>
<protein>
    <submittedName>
        <fullName evidence="1">Endonuclease I</fullName>
    </submittedName>
</protein>
<dbReference type="InterPro" id="IPR011335">
    <property type="entry name" value="Restrct_endonuc-II-like"/>
</dbReference>
<name>A0A6J5KQ52_9CAUD</name>
<dbReference type="SUPFAM" id="SSF52980">
    <property type="entry name" value="Restriction endonuclease-like"/>
    <property type="match status" value="1"/>
</dbReference>